<reference evidence="10 11" key="1">
    <citation type="submission" date="2018-05" db="EMBL/GenBank/DDBJ databases">
        <title>Genomic Encyclopedia of Type Strains, Phase IV (KMG-IV): sequencing the most valuable type-strain genomes for metagenomic binning, comparative biology and taxonomic classification.</title>
        <authorList>
            <person name="Goeker M."/>
        </authorList>
    </citation>
    <scope>NUCLEOTIDE SEQUENCE [LARGE SCALE GENOMIC DNA]</scope>
    <source>
        <strain evidence="10 11">DSM 566</strain>
    </source>
</reference>
<accession>A0A318H915</accession>
<comment type="similarity">
    <text evidence="2">Belongs to the ABC-4 integral membrane protein family. LolC/E subfamily.</text>
</comment>
<dbReference type="InterPro" id="IPR025857">
    <property type="entry name" value="MacB_PCD"/>
</dbReference>
<keyword evidence="4 7" id="KW-0812">Transmembrane</keyword>
<evidence type="ECO:0000256" key="2">
    <source>
        <dbReference type="ARBA" id="ARBA00005236"/>
    </source>
</evidence>
<proteinExistence type="inferred from homology"/>
<evidence type="ECO:0000256" key="6">
    <source>
        <dbReference type="ARBA" id="ARBA00023136"/>
    </source>
</evidence>
<dbReference type="InterPro" id="IPR051447">
    <property type="entry name" value="Lipoprotein-release_system"/>
</dbReference>
<evidence type="ECO:0000256" key="4">
    <source>
        <dbReference type="ARBA" id="ARBA00022692"/>
    </source>
</evidence>
<dbReference type="InterPro" id="IPR003838">
    <property type="entry name" value="ABC3_permease_C"/>
</dbReference>
<dbReference type="EMBL" id="QJJS01000006">
    <property type="protein sequence ID" value="PXW96567.1"/>
    <property type="molecule type" value="Genomic_DNA"/>
</dbReference>
<dbReference type="Pfam" id="PF12704">
    <property type="entry name" value="MacB_PCD"/>
    <property type="match status" value="1"/>
</dbReference>
<keyword evidence="10" id="KW-0449">Lipoprotein</keyword>
<protein>
    <submittedName>
        <fullName evidence="10">Lipoprotein-releasing system permease protein</fullName>
    </submittedName>
</protein>
<dbReference type="RefSeq" id="WP_211317506.1">
    <property type="nucleotide sequence ID" value="NZ_QJJS01000006.1"/>
</dbReference>
<feature type="transmembrane region" description="Helical" evidence="7">
    <location>
        <begin position="25"/>
        <end position="45"/>
    </location>
</feature>
<dbReference type="Pfam" id="PF02687">
    <property type="entry name" value="FtsX"/>
    <property type="match status" value="1"/>
</dbReference>
<feature type="transmembrane region" description="Helical" evidence="7">
    <location>
        <begin position="376"/>
        <end position="401"/>
    </location>
</feature>
<evidence type="ECO:0000259" key="8">
    <source>
        <dbReference type="Pfam" id="PF02687"/>
    </source>
</evidence>
<comment type="subcellular location">
    <subcellularLocation>
        <location evidence="1">Cell membrane</location>
        <topology evidence="1">Multi-pass membrane protein</topology>
    </subcellularLocation>
</comment>
<feature type="domain" description="ABC3 transporter permease C-terminal" evidence="8">
    <location>
        <begin position="288"/>
        <end position="407"/>
    </location>
</feature>
<feature type="transmembrane region" description="Helical" evidence="7">
    <location>
        <begin position="284"/>
        <end position="310"/>
    </location>
</feature>
<sequence length="419" mass="45008">MAGPALRIALDVALAHLTSRKRQTLVSLTGVVLGVAFFLAVSSLMRGSELDFLARLVDNSPHVTVYDEFRRAPDQPAHLRWPGAAVEVRHVKPQRETRGIRGWSERLEAIEALPDVRAAATLSGSALLGFAGRQQAVALNGVVPATLRDVSTIDEKMVQGTLQSLEAHPNGVIIGQGLLDKFSLHLGSTLTVLASDGSSRALRVVGVFRTGNASYDEGQAFVLLKRAQALLGRENRVNRIIIQLSDPYEARTVAQTVEGMTGYKSVSWIEASEDFLSLLLVRNLIMYSVVAAILVVASFGIYNTISTIVMEKTRDIAIMKSMGFHASDVRNIFLLEGLLVGLIGSAGGVLLGLVLMRGLAEVVIKPPGVQEVVHLPLWWGGDQFVLAAVFALVSCVLASWLPARRAAGVMPVDILRGAA</sequence>
<evidence type="ECO:0000313" key="11">
    <source>
        <dbReference type="Proteomes" id="UP000247811"/>
    </source>
</evidence>
<keyword evidence="5 7" id="KW-1133">Transmembrane helix</keyword>
<organism evidence="10 11">
    <name type="scientific">Sphaerotilus hippei</name>
    <dbReference type="NCBI Taxonomy" id="744406"/>
    <lineage>
        <taxon>Bacteria</taxon>
        <taxon>Pseudomonadati</taxon>
        <taxon>Pseudomonadota</taxon>
        <taxon>Betaproteobacteria</taxon>
        <taxon>Burkholderiales</taxon>
        <taxon>Sphaerotilaceae</taxon>
        <taxon>Sphaerotilus</taxon>
    </lineage>
</organism>
<dbReference type="GO" id="GO:0044874">
    <property type="term" value="P:lipoprotein localization to outer membrane"/>
    <property type="evidence" value="ECO:0007669"/>
    <property type="project" value="TreeGrafter"/>
</dbReference>
<dbReference type="Proteomes" id="UP000247811">
    <property type="component" value="Unassembled WGS sequence"/>
</dbReference>
<evidence type="ECO:0000259" key="9">
    <source>
        <dbReference type="Pfam" id="PF12704"/>
    </source>
</evidence>
<evidence type="ECO:0000313" key="10">
    <source>
        <dbReference type="EMBL" id="PXW96567.1"/>
    </source>
</evidence>
<dbReference type="PANTHER" id="PTHR30489">
    <property type="entry name" value="LIPOPROTEIN-RELEASING SYSTEM TRANSMEMBRANE PROTEIN LOLE"/>
    <property type="match status" value="1"/>
</dbReference>
<dbReference type="AlphaFoldDB" id="A0A318H915"/>
<name>A0A318H915_9BURK</name>
<keyword evidence="6 7" id="KW-0472">Membrane</keyword>
<dbReference type="PANTHER" id="PTHR30489:SF0">
    <property type="entry name" value="LIPOPROTEIN-RELEASING SYSTEM TRANSMEMBRANE PROTEIN LOLE"/>
    <property type="match status" value="1"/>
</dbReference>
<feature type="transmembrane region" description="Helical" evidence="7">
    <location>
        <begin position="331"/>
        <end position="356"/>
    </location>
</feature>
<comment type="caution">
    <text evidence="10">The sequence shown here is derived from an EMBL/GenBank/DDBJ whole genome shotgun (WGS) entry which is preliminary data.</text>
</comment>
<evidence type="ECO:0000256" key="1">
    <source>
        <dbReference type="ARBA" id="ARBA00004651"/>
    </source>
</evidence>
<evidence type="ECO:0000256" key="7">
    <source>
        <dbReference type="SAM" id="Phobius"/>
    </source>
</evidence>
<evidence type="ECO:0000256" key="5">
    <source>
        <dbReference type="ARBA" id="ARBA00022989"/>
    </source>
</evidence>
<feature type="domain" description="MacB-like periplasmic core" evidence="9">
    <location>
        <begin position="24"/>
        <end position="258"/>
    </location>
</feature>
<keyword evidence="11" id="KW-1185">Reference proteome</keyword>
<dbReference type="GO" id="GO:0098797">
    <property type="term" value="C:plasma membrane protein complex"/>
    <property type="evidence" value="ECO:0007669"/>
    <property type="project" value="TreeGrafter"/>
</dbReference>
<keyword evidence="3" id="KW-1003">Cell membrane</keyword>
<gene>
    <name evidence="10" type="ORF">C7444_10686</name>
</gene>
<evidence type="ECO:0000256" key="3">
    <source>
        <dbReference type="ARBA" id="ARBA00022475"/>
    </source>
</evidence>